<reference evidence="1 2" key="1">
    <citation type="submission" date="2021-06" db="EMBL/GenBank/DDBJ databases">
        <title>Caerostris extrusa draft genome.</title>
        <authorList>
            <person name="Kono N."/>
            <person name="Arakawa K."/>
        </authorList>
    </citation>
    <scope>NUCLEOTIDE SEQUENCE [LARGE SCALE GENOMIC DNA]</scope>
</reference>
<name>A0AAV4MLJ5_CAEEX</name>
<gene>
    <name evidence="1" type="ORF">CEXT_66591</name>
</gene>
<sequence>MTQAFSKLTENAMSPPPIPNGVIPCPIVFTTRRNSESLREERMTGHCPDNVPRGRGKCAHIFHSKWLKDVPVSRRRSIVTKKFFITRSFLQRNVKEQHQ</sequence>
<dbReference type="AlphaFoldDB" id="A0AAV4MLJ5"/>
<evidence type="ECO:0000313" key="2">
    <source>
        <dbReference type="Proteomes" id="UP001054945"/>
    </source>
</evidence>
<comment type="caution">
    <text evidence="1">The sequence shown here is derived from an EMBL/GenBank/DDBJ whole genome shotgun (WGS) entry which is preliminary data.</text>
</comment>
<dbReference type="Proteomes" id="UP001054945">
    <property type="component" value="Unassembled WGS sequence"/>
</dbReference>
<accession>A0AAV4MLJ5</accession>
<evidence type="ECO:0000313" key="1">
    <source>
        <dbReference type="EMBL" id="GIX73276.1"/>
    </source>
</evidence>
<proteinExistence type="predicted"/>
<protein>
    <submittedName>
        <fullName evidence="1">Uncharacterized protein</fullName>
    </submittedName>
</protein>
<dbReference type="EMBL" id="BPLR01002397">
    <property type="protein sequence ID" value="GIX73276.1"/>
    <property type="molecule type" value="Genomic_DNA"/>
</dbReference>
<organism evidence="1 2">
    <name type="scientific">Caerostris extrusa</name>
    <name type="common">Bark spider</name>
    <name type="synonym">Caerostris bankana</name>
    <dbReference type="NCBI Taxonomy" id="172846"/>
    <lineage>
        <taxon>Eukaryota</taxon>
        <taxon>Metazoa</taxon>
        <taxon>Ecdysozoa</taxon>
        <taxon>Arthropoda</taxon>
        <taxon>Chelicerata</taxon>
        <taxon>Arachnida</taxon>
        <taxon>Araneae</taxon>
        <taxon>Araneomorphae</taxon>
        <taxon>Entelegynae</taxon>
        <taxon>Araneoidea</taxon>
        <taxon>Araneidae</taxon>
        <taxon>Caerostris</taxon>
    </lineage>
</organism>
<keyword evidence="2" id="KW-1185">Reference proteome</keyword>